<sequence>MMTVLRTAGALASMAIAIGVGWAATFGAARLTTRPAAFLTAGLLGYALALAPAVWWLTRRPAGEPSGRLRVTAAAVAAAVVLVPAAWAALRPAHPDVPAAPAGTRFWTLPDGSRIAVLRVPARPRATADPVVFLHGGPGVADMDHDAPVLARLADSGRDVWLYDQVGAGRSSRLADPRGYSLERDVADLEQVRRLIGAPRLALIGHSYGATLAATYLARHPERVSRVVFSSPGRLVPEVGDVSGTGMVGRLDPRQRLAVFGTLLRPRAMLTYSLVKADPRAAHALSGDDEMDSRFVTLHRQSAPGLVCPGSPAPPTALRPGFYANQVPLSSTRAAPDIRPALSRVRVPALVLKGGCDYLPWSFAVDYRRSVPGSRLLYFDDSGHQLHLERPDRFVTVVHAFLADSPPPWPTWSGTEPPAGYRGAR</sequence>
<dbReference type="Proteomes" id="UP000199408">
    <property type="component" value="Unassembled WGS sequence"/>
</dbReference>
<dbReference type="EMBL" id="FMDN01000008">
    <property type="protein sequence ID" value="SCG54320.1"/>
    <property type="molecule type" value="Genomic_DNA"/>
</dbReference>
<evidence type="ECO:0000313" key="6">
    <source>
        <dbReference type="Proteomes" id="UP000199408"/>
    </source>
</evidence>
<reference evidence="6" key="1">
    <citation type="submission" date="2016-06" db="EMBL/GenBank/DDBJ databases">
        <authorList>
            <person name="Varghese N."/>
        </authorList>
    </citation>
    <scope>NUCLEOTIDE SEQUENCE [LARGE SCALE GENOMIC DNA]</scope>
    <source>
        <strain evidence="6">DSM 43171</strain>
    </source>
</reference>
<keyword evidence="2" id="KW-0378">Hydrolase</keyword>
<evidence type="ECO:0000259" key="4">
    <source>
        <dbReference type="Pfam" id="PF00561"/>
    </source>
</evidence>
<comment type="similarity">
    <text evidence="1">Belongs to the peptidase S33 family.</text>
</comment>
<keyword evidence="3" id="KW-0812">Transmembrane</keyword>
<dbReference type="PANTHER" id="PTHR43798">
    <property type="entry name" value="MONOACYLGLYCEROL LIPASE"/>
    <property type="match status" value="1"/>
</dbReference>
<dbReference type="PANTHER" id="PTHR43798:SF33">
    <property type="entry name" value="HYDROLASE, PUTATIVE (AFU_ORTHOLOGUE AFUA_2G14860)-RELATED"/>
    <property type="match status" value="1"/>
</dbReference>
<gene>
    <name evidence="5" type="ORF">GA0070560_108185</name>
</gene>
<dbReference type="GO" id="GO:0006508">
    <property type="term" value="P:proteolysis"/>
    <property type="evidence" value="ECO:0007669"/>
    <property type="project" value="InterPro"/>
</dbReference>
<evidence type="ECO:0000256" key="1">
    <source>
        <dbReference type="ARBA" id="ARBA00010088"/>
    </source>
</evidence>
<keyword evidence="3" id="KW-1133">Transmembrane helix</keyword>
<feature type="transmembrane region" description="Helical" evidence="3">
    <location>
        <begin position="69"/>
        <end position="90"/>
    </location>
</feature>
<feature type="transmembrane region" description="Helical" evidence="3">
    <location>
        <begin position="39"/>
        <end position="57"/>
    </location>
</feature>
<evidence type="ECO:0000256" key="3">
    <source>
        <dbReference type="SAM" id="Phobius"/>
    </source>
</evidence>
<accession>A0A1C5I7M0</accession>
<dbReference type="PRINTS" id="PR00793">
    <property type="entry name" value="PROAMNOPTASE"/>
</dbReference>
<keyword evidence="6" id="KW-1185">Reference proteome</keyword>
<dbReference type="InterPro" id="IPR050266">
    <property type="entry name" value="AB_hydrolase_sf"/>
</dbReference>
<dbReference type="STRING" id="47864.GA0070560_108185"/>
<keyword evidence="3" id="KW-0472">Membrane</keyword>
<feature type="domain" description="AB hydrolase-1" evidence="4">
    <location>
        <begin position="130"/>
        <end position="236"/>
    </location>
</feature>
<organism evidence="5 6">
    <name type="scientific">Micromonospora halophytica</name>
    <dbReference type="NCBI Taxonomy" id="47864"/>
    <lineage>
        <taxon>Bacteria</taxon>
        <taxon>Bacillati</taxon>
        <taxon>Actinomycetota</taxon>
        <taxon>Actinomycetes</taxon>
        <taxon>Micromonosporales</taxon>
        <taxon>Micromonosporaceae</taxon>
        <taxon>Micromonospora</taxon>
    </lineage>
</organism>
<dbReference type="GO" id="GO:0016020">
    <property type="term" value="C:membrane"/>
    <property type="evidence" value="ECO:0007669"/>
    <property type="project" value="TreeGrafter"/>
</dbReference>
<name>A0A1C5I7M0_9ACTN</name>
<evidence type="ECO:0000313" key="5">
    <source>
        <dbReference type="EMBL" id="SCG54320.1"/>
    </source>
</evidence>
<evidence type="ECO:0000256" key="2">
    <source>
        <dbReference type="ARBA" id="ARBA00022801"/>
    </source>
</evidence>
<protein>
    <submittedName>
        <fullName evidence="5">Proline iminopeptidase</fullName>
    </submittedName>
</protein>
<dbReference type="SUPFAM" id="SSF53474">
    <property type="entry name" value="alpha/beta-Hydrolases"/>
    <property type="match status" value="1"/>
</dbReference>
<dbReference type="Pfam" id="PF00561">
    <property type="entry name" value="Abhydrolase_1"/>
    <property type="match status" value="1"/>
</dbReference>
<dbReference type="GO" id="GO:0004177">
    <property type="term" value="F:aminopeptidase activity"/>
    <property type="evidence" value="ECO:0007669"/>
    <property type="project" value="UniProtKB-EC"/>
</dbReference>
<dbReference type="AlphaFoldDB" id="A0A1C5I7M0"/>
<dbReference type="InterPro" id="IPR002410">
    <property type="entry name" value="Peptidase_S33"/>
</dbReference>
<dbReference type="InterPro" id="IPR029058">
    <property type="entry name" value="AB_hydrolase_fold"/>
</dbReference>
<dbReference type="Gene3D" id="3.40.50.1820">
    <property type="entry name" value="alpha/beta hydrolase"/>
    <property type="match status" value="1"/>
</dbReference>
<dbReference type="InterPro" id="IPR000073">
    <property type="entry name" value="AB_hydrolase_1"/>
</dbReference>
<proteinExistence type="inferred from homology"/>